<evidence type="ECO:0000256" key="1">
    <source>
        <dbReference type="ARBA" id="ARBA00023015"/>
    </source>
</evidence>
<evidence type="ECO:0000259" key="5">
    <source>
        <dbReference type="PROSITE" id="PS50949"/>
    </source>
</evidence>
<dbReference type="InterPro" id="IPR011711">
    <property type="entry name" value="GntR_C"/>
</dbReference>
<keyword evidence="7" id="KW-1185">Reference proteome</keyword>
<dbReference type="Proteomes" id="UP000315677">
    <property type="component" value="Unassembled WGS sequence"/>
</dbReference>
<dbReference type="InterPro" id="IPR000524">
    <property type="entry name" value="Tscrpt_reg_HTH_GntR"/>
</dbReference>
<evidence type="ECO:0000256" key="3">
    <source>
        <dbReference type="ARBA" id="ARBA00023163"/>
    </source>
</evidence>
<evidence type="ECO:0000256" key="2">
    <source>
        <dbReference type="ARBA" id="ARBA00023125"/>
    </source>
</evidence>
<sequence length="247" mass="26422">MSAVDKAFHGLRHMIATGRLGAGERIPPEGDLCAELGVSRGSLREAVRMLAALGVLEPRHGSGTYVSPLRPEDVIGSLALTFQLLPLSGLLEMYEIRRVLEAHVAAKAAARRTPETVETLSALIEAMEATDDPAEASELDHRFHAEIARSAGNPALASLLAVFRSRSRKYQVFTLPEGPDLRRKSDEDHRVLATAIADRDPGAAAGAAEAHVAQTERWLRDLMPPLEEDGAPRGGPTGSADAAAEHH</sequence>
<dbReference type="PANTHER" id="PTHR43537">
    <property type="entry name" value="TRANSCRIPTIONAL REGULATOR, GNTR FAMILY"/>
    <property type="match status" value="1"/>
</dbReference>
<dbReference type="InterPro" id="IPR008920">
    <property type="entry name" value="TF_FadR/GntR_C"/>
</dbReference>
<gene>
    <name evidence="6" type="ORF">FB558_7440</name>
</gene>
<feature type="region of interest" description="Disordered" evidence="4">
    <location>
        <begin position="220"/>
        <end position="247"/>
    </location>
</feature>
<evidence type="ECO:0000313" key="7">
    <source>
        <dbReference type="Proteomes" id="UP000315677"/>
    </source>
</evidence>
<comment type="caution">
    <text evidence="6">The sequence shown here is derived from an EMBL/GenBank/DDBJ whole genome shotgun (WGS) entry which is preliminary data.</text>
</comment>
<keyword evidence="3" id="KW-0804">Transcription</keyword>
<proteinExistence type="predicted"/>
<keyword evidence="1" id="KW-0805">Transcription regulation</keyword>
<accession>A0A543D0B9</accession>
<dbReference type="Pfam" id="PF00392">
    <property type="entry name" value="GntR"/>
    <property type="match status" value="1"/>
</dbReference>
<protein>
    <submittedName>
        <fullName evidence="6">DNA-binding FadR family transcriptional regulator</fullName>
    </submittedName>
</protein>
<feature type="domain" description="HTH gntR-type" evidence="5">
    <location>
        <begin position="1"/>
        <end position="69"/>
    </location>
</feature>
<dbReference type="OrthoDB" id="7989071at2"/>
<dbReference type="PRINTS" id="PR00035">
    <property type="entry name" value="HTHGNTR"/>
</dbReference>
<dbReference type="CDD" id="cd07377">
    <property type="entry name" value="WHTH_GntR"/>
    <property type="match status" value="1"/>
</dbReference>
<organism evidence="6 7">
    <name type="scientific">Pseudonocardia kunmingensis</name>
    <dbReference type="NCBI Taxonomy" id="630975"/>
    <lineage>
        <taxon>Bacteria</taxon>
        <taxon>Bacillati</taxon>
        <taxon>Actinomycetota</taxon>
        <taxon>Actinomycetes</taxon>
        <taxon>Pseudonocardiales</taxon>
        <taxon>Pseudonocardiaceae</taxon>
        <taxon>Pseudonocardia</taxon>
    </lineage>
</organism>
<dbReference type="InterPro" id="IPR036390">
    <property type="entry name" value="WH_DNA-bd_sf"/>
</dbReference>
<evidence type="ECO:0000256" key="4">
    <source>
        <dbReference type="SAM" id="MobiDB-lite"/>
    </source>
</evidence>
<dbReference type="Gene3D" id="1.20.120.530">
    <property type="entry name" value="GntR ligand-binding domain-like"/>
    <property type="match status" value="1"/>
</dbReference>
<dbReference type="AlphaFoldDB" id="A0A543D0B9"/>
<dbReference type="PROSITE" id="PS50949">
    <property type="entry name" value="HTH_GNTR"/>
    <property type="match status" value="1"/>
</dbReference>
<dbReference type="Gene3D" id="1.10.10.10">
    <property type="entry name" value="Winged helix-like DNA-binding domain superfamily/Winged helix DNA-binding domain"/>
    <property type="match status" value="1"/>
</dbReference>
<dbReference type="PANTHER" id="PTHR43537:SF5">
    <property type="entry name" value="UXU OPERON TRANSCRIPTIONAL REGULATOR"/>
    <property type="match status" value="1"/>
</dbReference>
<dbReference type="InterPro" id="IPR036388">
    <property type="entry name" value="WH-like_DNA-bd_sf"/>
</dbReference>
<dbReference type="SUPFAM" id="SSF48008">
    <property type="entry name" value="GntR ligand-binding domain-like"/>
    <property type="match status" value="1"/>
</dbReference>
<dbReference type="SUPFAM" id="SSF46785">
    <property type="entry name" value="Winged helix' DNA-binding domain"/>
    <property type="match status" value="1"/>
</dbReference>
<dbReference type="RefSeq" id="WP_142062170.1">
    <property type="nucleotide sequence ID" value="NZ_VFPA01000006.1"/>
</dbReference>
<dbReference type="EMBL" id="VFPA01000006">
    <property type="protein sequence ID" value="TQM02799.1"/>
    <property type="molecule type" value="Genomic_DNA"/>
</dbReference>
<dbReference type="GO" id="GO:0003677">
    <property type="term" value="F:DNA binding"/>
    <property type="evidence" value="ECO:0007669"/>
    <property type="project" value="UniProtKB-KW"/>
</dbReference>
<dbReference type="SMART" id="SM00345">
    <property type="entry name" value="HTH_GNTR"/>
    <property type="match status" value="1"/>
</dbReference>
<dbReference type="Pfam" id="PF07729">
    <property type="entry name" value="FCD"/>
    <property type="match status" value="1"/>
</dbReference>
<keyword evidence="2 6" id="KW-0238">DNA-binding</keyword>
<reference evidence="6 7" key="1">
    <citation type="submission" date="2019-06" db="EMBL/GenBank/DDBJ databases">
        <title>Sequencing the genomes of 1000 actinobacteria strains.</title>
        <authorList>
            <person name="Klenk H.-P."/>
        </authorList>
    </citation>
    <scope>NUCLEOTIDE SEQUENCE [LARGE SCALE GENOMIC DNA]</scope>
    <source>
        <strain evidence="6 7">DSM 45301</strain>
    </source>
</reference>
<name>A0A543D0B9_9PSEU</name>
<evidence type="ECO:0000313" key="6">
    <source>
        <dbReference type="EMBL" id="TQM02799.1"/>
    </source>
</evidence>
<dbReference type="GO" id="GO:0003700">
    <property type="term" value="F:DNA-binding transcription factor activity"/>
    <property type="evidence" value="ECO:0007669"/>
    <property type="project" value="InterPro"/>
</dbReference>
<dbReference type="SMART" id="SM00895">
    <property type="entry name" value="FCD"/>
    <property type="match status" value="1"/>
</dbReference>